<feature type="transmembrane region" description="Helical" evidence="1">
    <location>
        <begin position="110"/>
        <end position="128"/>
    </location>
</feature>
<dbReference type="Proteomes" id="UP000184290">
    <property type="component" value="Unassembled WGS sequence"/>
</dbReference>
<feature type="transmembrane region" description="Helical" evidence="1">
    <location>
        <begin position="48"/>
        <end position="71"/>
    </location>
</feature>
<gene>
    <name evidence="2" type="ORF">SAMN02745911_0935</name>
</gene>
<keyword evidence="1" id="KW-0472">Membrane</keyword>
<accession>A0ABY1I705</accession>
<dbReference type="EMBL" id="FQZC01000001">
    <property type="protein sequence ID" value="SHI71473.1"/>
    <property type="molecule type" value="Genomic_DNA"/>
</dbReference>
<keyword evidence="1" id="KW-0812">Transmembrane</keyword>
<evidence type="ECO:0000313" key="3">
    <source>
        <dbReference type="Proteomes" id="UP000184290"/>
    </source>
</evidence>
<protein>
    <submittedName>
        <fullName evidence="2">Predicted branched-chain amino acid permease (Azaleucine resistance)</fullName>
    </submittedName>
</protein>
<dbReference type="InterPro" id="IPR011606">
    <property type="entry name" value="Brnchd-chn_aa_trnsp_permease"/>
</dbReference>
<reference evidence="2 3" key="1">
    <citation type="submission" date="2016-11" db="EMBL/GenBank/DDBJ databases">
        <authorList>
            <person name="Varghese N."/>
            <person name="Submissions S."/>
        </authorList>
    </citation>
    <scope>NUCLEOTIDE SEQUENCE [LARGE SCALE GENOMIC DNA]</scope>
    <source>
        <strain evidence="2 3">DSM 21988</strain>
    </source>
</reference>
<feature type="transmembrane region" description="Helical" evidence="1">
    <location>
        <begin position="22"/>
        <end position="41"/>
    </location>
</feature>
<feature type="transmembrane region" description="Helical" evidence="1">
    <location>
        <begin position="210"/>
        <end position="234"/>
    </location>
</feature>
<sequence length="242" mass="25645">MGTVPGGDASGAAWFLRGMRGILSVPALILTVSMVGFAGLAREAGIDWLHAAFMTFTIWALPAKIIVVGAITAGLSLPAAALAVALSSVRLMPMVVALMPELRAPRSSRWSMLFLSHFVAITCWVFAMEHLHAVPRDRRPIFFAGFAVTLTLINTIVVAIAFNLMGHFPPLVAGALAFLTPVYFLLSLFGSAREASGRYGLFVGMALLPVAHWLAPGFDILIAGIVGGLIAFAIGRMEARNG</sequence>
<feature type="transmembrane region" description="Helical" evidence="1">
    <location>
        <begin position="140"/>
        <end position="164"/>
    </location>
</feature>
<dbReference type="Pfam" id="PF03591">
    <property type="entry name" value="AzlC"/>
    <property type="match status" value="1"/>
</dbReference>
<organism evidence="2 3">
    <name type="scientific">Aureimonas altamirensis DSM 21988</name>
    <dbReference type="NCBI Taxonomy" id="1121026"/>
    <lineage>
        <taxon>Bacteria</taxon>
        <taxon>Pseudomonadati</taxon>
        <taxon>Pseudomonadota</taxon>
        <taxon>Alphaproteobacteria</taxon>
        <taxon>Hyphomicrobiales</taxon>
        <taxon>Aurantimonadaceae</taxon>
        <taxon>Aureimonas</taxon>
    </lineage>
</organism>
<evidence type="ECO:0000256" key="1">
    <source>
        <dbReference type="SAM" id="Phobius"/>
    </source>
</evidence>
<keyword evidence="1" id="KW-1133">Transmembrane helix</keyword>
<evidence type="ECO:0000313" key="2">
    <source>
        <dbReference type="EMBL" id="SHI71473.1"/>
    </source>
</evidence>
<name>A0ABY1I705_9HYPH</name>
<comment type="caution">
    <text evidence="2">The sequence shown here is derived from an EMBL/GenBank/DDBJ whole genome shotgun (WGS) entry which is preliminary data.</text>
</comment>
<feature type="transmembrane region" description="Helical" evidence="1">
    <location>
        <begin position="171"/>
        <end position="190"/>
    </location>
</feature>
<dbReference type="RefSeq" id="WP_060601986.1">
    <property type="nucleotide sequence ID" value="NZ_FQZC01000001.1"/>
</dbReference>
<keyword evidence="3" id="KW-1185">Reference proteome</keyword>
<proteinExistence type="predicted"/>